<organism evidence="1 2">
    <name type="scientific">Liberibacter crescens (strain BT-1)</name>
    <dbReference type="NCBI Taxonomy" id="1215343"/>
    <lineage>
        <taxon>Bacteria</taxon>
        <taxon>Pseudomonadati</taxon>
        <taxon>Pseudomonadota</taxon>
        <taxon>Alphaproteobacteria</taxon>
        <taxon>Hyphomicrobiales</taxon>
        <taxon>Rhizobiaceae</taxon>
        <taxon>Liberibacter</taxon>
    </lineage>
</organism>
<proteinExistence type="predicted"/>
<keyword evidence="2" id="KW-1185">Reference proteome</keyword>
<evidence type="ECO:0000313" key="1">
    <source>
        <dbReference type="EMBL" id="AGA65149.1"/>
    </source>
</evidence>
<dbReference type="AlphaFoldDB" id="L0EUC6"/>
<dbReference type="KEGG" id="lcc:B488_11570"/>
<name>L0EUC6_LIBCB</name>
<dbReference type="HOGENOM" id="CLU_3044977_0_0_5"/>
<gene>
    <name evidence="1" type="ordered locus">B488_11570</name>
</gene>
<dbReference type="EMBL" id="CP003789">
    <property type="protein sequence ID" value="AGA65149.1"/>
    <property type="molecule type" value="Genomic_DNA"/>
</dbReference>
<dbReference type="RefSeq" id="WP_015273574.1">
    <property type="nucleotide sequence ID" value="NC_019907.1"/>
</dbReference>
<reference evidence="1 2" key="1">
    <citation type="journal article" date="2012" name="Stand. Genomic Sci.">
        <title>Complete genome sequence of Liberibacter crescens BT-1.</title>
        <authorList>
            <person name="Leonard M.T."/>
            <person name="Fagen J.R."/>
            <person name="Davis-Richardson A.G."/>
            <person name="Davis M.J."/>
            <person name="Triplett E.W."/>
        </authorList>
    </citation>
    <scope>NUCLEOTIDE SEQUENCE [LARGE SCALE GENOMIC DNA]</scope>
    <source>
        <strain evidence="1 2">BT-1</strain>
    </source>
</reference>
<dbReference type="PATRIC" id="fig|1215343.11.peg.1193"/>
<evidence type="ECO:0000313" key="2">
    <source>
        <dbReference type="Proteomes" id="UP000010799"/>
    </source>
</evidence>
<dbReference type="Proteomes" id="UP000010799">
    <property type="component" value="Chromosome"/>
</dbReference>
<accession>L0EUC6</accession>
<sequence length="54" mass="5704">MLDGVANISSIVEPNLVIAAVLELSKQQKTFISIPVCGLSEITGVKFKTGSQLD</sequence>
<protein>
    <submittedName>
        <fullName evidence="1">Uncharacterized protein</fullName>
    </submittedName>
</protein>